<keyword evidence="3" id="KW-1185">Reference proteome</keyword>
<feature type="transmembrane region" description="Helical" evidence="1">
    <location>
        <begin position="141"/>
        <end position="161"/>
    </location>
</feature>
<protein>
    <submittedName>
        <fullName evidence="2">Uncharacterized protein</fullName>
    </submittedName>
</protein>
<comment type="caution">
    <text evidence="2">The sequence shown here is derived from an EMBL/GenBank/DDBJ whole genome shotgun (WGS) entry which is preliminary data.</text>
</comment>
<accession>A0A0A2SN96</accession>
<gene>
    <name evidence="2" type="ORF">EP47_01515</name>
</gene>
<evidence type="ECO:0000313" key="2">
    <source>
        <dbReference type="EMBL" id="KGP62217.1"/>
    </source>
</evidence>
<dbReference type="EMBL" id="JNCF01000092">
    <property type="protein sequence ID" value="KGP62217.1"/>
    <property type="molecule type" value="Genomic_DNA"/>
</dbReference>
<keyword evidence="1" id="KW-0472">Membrane</keyword>
<dbReference type="OrthoDB" id="9997163at2"/>
<evidence type="ECO:0000313" key="3">
    <source>
        <dbReference type="Proteomes" id="UP000054422"/>
    </source>
</evidence>
<sequence>MSIIKRIKNIIYEPNTYIAIVIGALFGGISGCLVGLFSGGFIGYELKICSECPTYLFGFNIGFVDLNMVVGAIIGGVIGAALGGSVTGLVTTVHIYRNSRLPKTLSNKNIKEVLLKSLWISIEISIGIILGAIIGSLESPGIGLAVGALIGTALMLLITTLENRTKK</sequence>
<reference evidence="2 3" key="1">
    <citation type="submission" date="2014-05" db="EMBL/GenBank/DDBJ databases">
        <authorList>
            <person name="Rizzardi K."/>
            <person name="Winiecka-Krusnell J."/>
            <person name="Ramliden M."/>
            <person name="Alm E."/>
            <person name="Andersson S."/>
            <person name="Byfors S."/>
        </authorList>
    </citation>
    <scope>NUCLEOTIDE SEQUENCE [LARGE SCALE GENOMIC DNA]</scope>
    <source>
        <strain evidence="2 3">LEGN</strain>
    </source>
</reference>
<evidence type="ECO:0000256" key="1">
    <source>
        <dbReference type="SAM" id="Phobius"/>
    </source>
</evidence>
<keyword evidence="1" id="KW-0812">Transmembrane</keyword>
<organism evidence="2 3">
    <name type="scientific">Legionella norrlandica</name>
    <dbReference type="NCBI Taxonomy" id="1498499"/>
    <lineage>
        <taxon>Bacteria</taxon>
        <taxon>Pseudomonadati</taxon>
        <taxon>Pseudomonadota</taxon>
        <taxon>Gammaproteobacteria</taxon>
        <taxon>Legionellales</taxon>
        <taxon>Legionellaceae</taxon>
        <taxon>Legionella</taxon>
    </lineage>
</organism>
<name>A0A0A2SN96_9GAMM</name>
<dbReference type="Proteomes" id="UP000054422">
    <property type="component" value="Unassembled WGS sequence"/>
</dbReference>
<keyword evidence="1" id="KW-1133">Transmembrane helix</keyword>
<feature type="transmembrane region" description="Helical" evidence="1">
    <location>
        <begin position="117"/>
        <end position="135"/>
    </location>
</feature>
<dbReference type="AlphaFoldDB" id="A0A0A2SN96"/>
<dbReference type="RefSeq" id="WP_035891507.1">
    <property type="nucleotide sequence ID" value="NZ_JNCF01000092.1"/>
</dbReference>
<proteinExistence type="predicted"/>
<feature type="transmembrane region" description="Helical" evidence="1">
    <location>
        <begin position="16"/>
        <end position="37"/>
    </location>
</feature>
<feature type="transmembrane region" description="Helical" evidence="1">
    <location>
        <begin position="69"/>
        <end position="96"/>
    </location>
</feature>
<dbReference type="PROSITE" id="PS51257">
    <property type="entry name" value="PROKAR_LIPOPROTEIN"/>
    <property type="match status" value="1"/>
</dbReference>